<keyword evidence="3 5" id="KW-1133">Transmembrane helix</keyword>
<dbReference type="InterPro" id="IPR047662">
    <property type="entry name" value="SemiSWEET"/>
</dbReference>
<accession>A0A4U0H5Q2</accession>
<feature type="transmembrane region" description="Helical" evidence="5">
    <location>
        <begin position="36"/>
        <end position="54"/>
    </location>
</feature>
<evidence type="ECO:0000256" key="5">
    <source>
        <dbReference type="SAM" id="Phobius"/>
    </source>
</evidence>
<dbReference type="NCBIfam" id="NF037968">
    <property type="entry name" value="SemiSWEET_2"/>
    <property type="match status" value="1"/>
</dbReference>
<evidence type="ECO:0000313" key="6">
    <source>
        <dbReference type="EMBL" id="TJY67075.1"/>
    </source>
</evidence>
<keyword evidence="2 5" id="KW-0812">Transmembrane</keyword>
<dbReference type="AlphaFoldDB" id="A0A4U0H5Q2"/>
<reference evidence="6 7" key="1">
    <citation type="submission" date="2019-04" db="EMBL/GenBank/DDBJ databases">
        <title>Sphingobacterium olei sp. nov., isolated from oil-contaminated soil.</title>
        <authorList>
            <person name="Liu B."/>
        </authorList>
    </citation>
    <scope>NUCLEOTIDE SEQUENCE [LARGE SCALE GENOMIC DNA]</scope>
    <source>
        <strain evidence="6 7">Y3L14</strain>
    </source>
</reference>
<dbReference type="InterPro" id="IPR006603">
    <property type="entry name" value="PQ-loop_rpt"/>
</dbReference>
<dbReference type="EMBL" id="SUKA01000002">
    <property type="protein sequence ID" value="TJY67075.1"/>
    <property type="molecule type" value="Genomic_DNA"/>
</dbReference>
<evidence type="ECO:0000313" key="7">
    <source>
        <dbReference type="Proteomes" id="UP000309872"/>
    </source>
</evidence>
<feature type="transmembrane region" description="Helical" evidence="5">
    <location>
        <begin position="6"/>
        <end position="24"/>
    </location>
</feature>
<evidence type="ECO:0000256" key="4">
    <source>
        <dbReference type="ARBA" id="ARBA00023136"/>
    </source>
</evidence>
<comment type="caution">
    <text evidence="6">The sequence shown here is derived from an EMBL/GenBank/DDBJ whole genome shotgun (WGS) entry which is preliminary data.</text>
</comment>
<evidence type="ECO:0008006" key="8">
    <source>
        <dbReference type="Google" id="ProtNLM"/>
    </source>
</evidence>
<dbReference type="GO" id="GO:0051119">
    <property type="term" value="F:sugar transmembrane transporter activity"/>
    <property type="evidence" value="ECO:0007669"/>
    <property type="project" value="InterPro"/>
</dbReference>
<gene>
    <name evidence="6" type="ORF">FAZ19_09290</name>
</gene>
<keyword evidence="7" id="KW-1185">Reference proteome</keyword>
<proteinExistence type="predicted"/>
<protein>
    <recommendedName>
        <fullName evidence="8">MtN3 and saliva related transmembrane protein</fullName>
    </recommendedName>
</protein>
<dbReference type="OrthoDB" id="122062at2"/>
<keyword evidence="4 5" id="KW-0472">Membrane</keyword>
<feature type="transmembrane region" description="Helical" evidence="5">
    <location>
        <begin position="60"/>
        <end position="80"/>
    </location>
</feature>
<evidence type="ECO:0000256" key="2">
    <source>
        <dbReference type="ARBA" id="ARBA00022692"/>
    </source>
</evidence>
<sequence>MEIVIGIIAGILTSISMVPQLIKVIKEKDVANLSPIMITILLGGVSMWVVYGVLLKEWPIILSNAFSVLVNATLLTYYFFYRERT</sequence>
<dbReference type="Gene3D" id="1.20.1280.290">
    <property type="match status" value="1"/>
</dbReference>
<comment type="subcellular location">
    <subcellularLocation>
        <location evidence="1">Membrane</location>
        <topology evidence="1">Multi-pass membrane protein</topology>
    </subcellularLocation>
</comment>
<evidence type="ECO:0000256" key="3">
    <source>
        <dbReference type="ARBA" id="ARBA00022989"/>
    </source>
</evidence>
<name>A0A4U0H5Q2_9SPHI</name>
<dbReference type="Proteomes" id="UP000309872">
    <property type="component" value="Unassembled WGS sequence"/>
</dbReference>
<organism evidence="6 7">
    <name type="scientific">Sphingobacterium alkalisoli</name>
    <dbReference type="NCBI Taxonomy" id="1874115"/>
    <lineage>
        <taxon>Bacteria</taxon>
        <taxon>Pseudomonadati</taxon>
        <taxon>Bacteroidota</taxon>
        <taxon>Sphingobacteriia</taxon>
        <taxon>Sphingobacteriales</taxon>
        <taxon>Sphingobacteriaceae</taxon>
        <taxon>Sphingobacterium</taxon>
    </lineage>
</organism>
<evidence type="ECO:0000256" key="1">
    <source>
        <dbReference type="ARBA" id="ARBA00004141"/>
    </source>
</evidence>
<dbReference type="RefSeq" id="WP_136820422.1">
    <property type="nucleotide sequence ID" value="NZ_BMJX01000002.1"/>
</dbReference>
<dbReference type="Pfam" id="PF04193">
    <property type="entry name" value="PQ-loop"/>
    <property type="match status" value="1"/>
</dbReference>
<dbReference type="GO" id="GO:0016020">
    <property type="term" value="C:membrane"/>
    <property type="evidence" value="ECO:0007669"/>
    <property type="project" value="UniProtKB-SubCell"/>
</dbReference>